<dbReference type="InterPro" id="IPR023042">
    <property type="entry name" value="Peptidase_M17_leu_NH2_pept"/>
</dbReference>
<evidence type="ECO:0000256" key="6">
    <source>
        <dbReference type="ARBA" id="ARBA00022670"/>
    </source>
</evidence>
<comment type="catalytic activity">
    <reaction evidence="2">
        <text>Release of N-terminal proline from a peptide.</text>
        <dbReference type="EC" id="3.4.11.5"/>
    </reaction>
</comment>
<sequence length="609" mass="63197">MGSLAKVSTTRPVLHAPLLNRLRLCSWVFLSYRESHNGNHHPKALLRSPSFLAATPAASSLIRSCSRASRHNRGLTVFAMAASDEPAAKKVDLSKELALFPESSPQISASSGDPGSWKGDLLAIGIFEDCLSDKSGEGGVFGNAELADLDGSLDGILTELIEKAEFKGKQGSSTFTRLKGNAHYVGVVGLGKKSAAASVPDWGVSCYQGFGSAVAAAAKQHKSSSAAVAVVGAPLSEVAVEKFTVGALLGGYEAHRFKSKPAPSPLKSLDILSAGSDAASAIARGQGAAKGVLLSRYLVETPANICTPTYLAKAAAVIAESAPDVFQLEVIEEDACKEMGMGCFLGVTACSEEPAKLIHLTYTPKGEVKKVVGLVGKGVTFDSGGYNLKVGGMIDMMKFDMGGAAAVLGAAQALTSLQPPGVQVHILTAACENMIDGKGMRPGDILQAANGKTVEVNNTDAEGRLTLADALWFAQEKCGVEAVVDVATLTGACMVALGNQVAGVFTPSEAMAASLKDASKNAGEKIWRMPMEDSYWEQMKSPIADMKNTGGRMGGAITAALFLREFVNIDKVEWAHVDIAGPAWDEKAGGATGFGALTLAEWAAAQGSS</sequence>
<comment type="caution">
    <text evidence="9">The sequence shown here is derived from an EMBL/GenBank/DDBJ whole genome shotgun (WGS) entry which is preliminary data.</text>
</comment>
<dbReference type="Pfam" id="PF02789">
    <property type="entry name" value="Peptidase_M17_N"/>
    <property type="match status" value="1"/>
</dbReference>
<dbReference type="InterPro" id="IPR011356">
    <property type="entry name" value="Leucine_aapep/pepB"/>
</dbReference>
<keyword evidence="6" id="KW-0645">Protease</keyword>
<dbReference type="CDD" id="cd00433">
    <property type="entry name" value="Peptidase_M17"/>
    <property type="match status" value="1"/>
</dbReference>
<proteinExistence type="inferred from homology"/>
<dbReference type="Gene3D" id="3.40.630.10">
    <property type="entry name" value="Zn peptidases"/>
    <property type="match status" value="1"/>
</dbReference>
<dbReference type="PRINTS" id="PR00481">
    <property type="entry name" value="LAMNOPPTDASE"/>
</dbReference>
<dbReference type="NCBIfam" id="NF002076">
    <property type="entry name" value="PRK00913.2-3"/>
    <property type="match status" value="1"/>
</dbReference>
<gene>
    <name evidence="9" type="ORF">WJX75_007266</name>
</gene>
<dbReference type="PANTHER" id="PTHR11963:SF23">
    <property type="entry name" value="CYTOSOL AMINOPEPTIDASE"/>
    <property type="match status" value="1"/>
</dbReference>
<dbReference type="SUPFAM" id="SSF52949">
    <property type="entry name" value="Macro domain-like"/>
    <property type="match status" value="1"/>
</dbReference>
<comment type="subunit">
    <text evidence="4">Homohexamer (dimer of homotrimers).</text>
</comment>
<keyword evidence="7" id="KW-0378">Hydrolase</keyword>
<evidence type="ECO:0000256" key="7">
    <source>
        <dbReference type="ARBA" id="ARBA00022801"/>
    </source>
</evidence>
<evidence type="ECO:0000256" key="2">
    <source>
        <dbReference type="ARBA" id="ARBA00001585"/>
    </source>
</evidence>
<dbReference type="Gene3D" id="3.40.220.10">
    <property type="entry name" value="Leucine Aminopeptidase, subunit E, domain 1"/>
    <property type="match status" value="1"/>
</dbReference>
<reference evidence="9 10" key="1">
    <citation type="journal article" date="2024" name="Nat. Commun.">
        <title>Phylogenomics reveals the evolutionary origins of lichenization in chlorophyte algae.</title>
        <authorList>
            <person name="Puginier C."/>
            <person name="Libourel C."/>
            <person name="Otte J."/>
            <person name="Skaloud P."/>
            <person name="Haon M."/>
            <person name="Grisel S."/>
            <person name="Petersen M."/>
            <person name="Berrin J.G."/>
            <person name="Delaux P.M."/>
            <person name="Dal Grande F."/>
            <person name="Keller J."/>
        </authorList>
    </citation>
    <scope>NUCLEOTIDE SEQUENCE [LARGE SCALE GENOMIC DNA]</scope>
    <source>
        <strain evidence="9 10">SAG 216-7</strain>
    </source>
</reference>
<dbReference type="Pfam" id="PF00883">
    <property type="entry name" value="Peptidase_M17"/>
    <property type="match status" value="1"/>
</dbReference>
<comment type="similarity">
    <text evidence="3">Belongs to the peptidase M17 family.</text>
</comment>
<name>A0ABR2YDD1_9CHLO</name>
<evidence type="ECO:0000259" key="8">
    <source>
        <dbReference type="PROSITE" id="PS00631"/>
    </source>
</evidence>
<accession>A0ABR2YDD1</accession>
<keyword evidence="5" id="KW-0031">Aminopeptidase</keyword>
<evidence type="ECO:0000256" key="3">
    <source>
        <dbReference type="ARBA" id="ARBA00009528"/>
    </source>
</evidence>
<dbReference type="SUPFAM" id="SSF53187">
    <property type="entry name" value="Zn-dependent exopeptidases"/>
    <property type="match status" value="1"/>
</dbReference>
<evidence type="ECO:0000256" key="1">
    <source>
        <dbReference type="ARBA" id="ARBA00000135"/>
    </source>
</evidence>
<evidence type="ECO:0000256" key="5">
    <source>
        <dbReference type="ARBA" id="ARBA00022438"/>
    </source>
</evidence>
<dbReference type="Proteomes" id="UP001491310">
    <property type="component" value="Unassembled WGS sequence"/>
</dbReference>
<feature type="domain" description="Cytosol aminopeptidase" evidence="8">
    <location>
        <begin position="458"/>
        <end position="465"/>
    </location>
</feature>
<evidence type="ECO:0000313" key="9">
    <source>
        <dbReference type="EMBL" id="KAK9902817.1"/>
    </source>
</evidence>
<protein>
    <recommendedName>
        <fullName evidence="8">Cytosol aminopeptidase domain-containing protein</fullName>
    </recommendedName>
</protein>
<dbReference type="InterPro" id="IPR043472">
    <property type="entry name" value="Macro_dom-like"/>
</dbReference>
<dbReference type="InterPro" id="IPR000819">
    <property type="entry name" value="Peptidase_M17_C"/>
</dbReference>
<evidence type="ECO:0000256" key="4">
    <source>
        <dbReference type="ARBA" id="ARBA00011867"/>
    </source>
</evidence>
<dbReference type="PANTHER" id="PTHR11963">
    <property type="entry name" value="LEUCINE AMINOPEPTIDASE-RELATED"/>
    <property type="match status" value="1"/>
</dbReference>
<dbReference type="InterPro" id="IPR008283">
    <property type="entry name" value="Peptidase_M17_N"/>
</dbReference>
<comment type="catalytic activity">
    <reaction evidence="1">
        <text>Release of an N-terminal amino acid, Xaa-|-Yaa-, in which Xaa is preferably Leu, but may be other amino acids including Pro although not Arg or Lys, and Yaa may be Pro. Amino acid amides and methyl esters are also readily hydrolyzed, but rates on arylamides are exceedingly low.</text>
        <dbReference type="EC" id="3.4.11.1"/>
    </reaction>
</comment>
<keyword evidence="10" id="KW-1185">Reference proteome</keyword>
<dbReference type="PROSITE" id="PS00631">
    <property type="entry name" value="CYTOSOL_AP"/>
    <property type="match status" value="1"/>
</dbReference>
<dbReference type="HAMAP" id="MF_00181">
    <property type="entry name" value="Cytosol_peptidase_M17"/>
    <property type="match status" value="1"/>
</dbReference>
<dbReference type="EMBL" id="JALJOT010000015">
    <property type="protein sequence ID" value="KAK9902817.1"/>
    <property type="molecule type" value="Genomic_DNA"/>
</dbReference>
<organism evidence="9 10">
    <name type="scientific">Coccomyxa subellipsoidea</name>
    <dbReference type="NCBI Taxonomy" id="248742"/>
    <lineage>
        <taxon>Eukaryota</taxon>
        <taxon>Viridiplantae</taxon>
        <taxon>Chlorophyta</taxon>
        <taxon>core chlorophytes</taxon>
        <taxon>Trebouxiophyceae</taxon>
        <taxon>Trebouxiophyceae incertae sedis</taxon>
        <taxon>Coccomyxaceae</taxon>
        <taxon>Coccomyxa</taxon>
    </lineage>
</organism>
<evidence type="ECO:0000313" key="10">
    <source>
        <dbReference type="Proteomes" id="UP001491310"/>
    </source>
</evidence>